<proteinExistence type="inferred from homology"/>
<evidence type="ECO:0000256" key="6">
    <source>
        <dbReference type="ARBA" id="ARBA00023180"/>
    </source>
</evidence>
<dbReference type="Pfam" id="PF22848">
    <property type="entry name" value="ASD1_dom"/>
    <property type="match status" value="1"/>
</dbReference>
<dbReference type="InterPro" id="IPR051563">
    <property type="entry name" value="Glycosyl_Hydrolase_51"/>
</dbReference>
<keyword evidence="5" id="KW-0378">Hydrolase</keyword>
<keyword evidence="4" id="KW-0732">Signal</keyword>
<dbReference type="GO" id="GO:0046373">
    <property type="term" value="P:L-arabinose metabolic process"/>
    <property type="evidence" value="ECO:0007669"/>
    <property type="project" value="InterPro"/>
</dbReference>
<accession>A0A0D3KLL3</accession>
<dbReference type="KEGG" id="ehx:EMIHUDRAFT_226167"/>
<dbReference type="Proteomes" id="UP000013827">
    <property type="component" value="Unassembled WGS sequence"/>
</dbReference>
<dbReference type="PANTHER" id="PTHR31776:SF0">
    <property type="entry name" value="ALPHA-L-ARABINOFURANOSIDASE 1"/>
    <property type="match status" value="1"/>
</dbReference>
<dbReference type="InterPro" id="IPR013780">
    <property type="entry name" value="Glyco_hydro_b"/>
</dbReference>
<organism evidence="8 9">
    <name type="scientific">Emiliania huxleyi (strain CCMP1516)</name>
    <dbReference type="NCBI Taxonomy" id="280463"/>
    <lineage>
        <taxon>Eukaryota</taxon>
        <taxon>Haptista</taxon>
        <taxon>Haptophyta</taxon>
        <taxon>Prymnesiophyceae</taxon>
        <taxon>Isochrysidales</taxon>
        <taxon>Noelaerhabdaceae</taxon>
        <taxon>Emiliania</taxon>
    </lineage>
</organism>
<dbReference type="GeneID" id="17281918"/>
<evidence type="ECO:0000256" key="5">
    <source>
        <dbReference type="ARBA" id="ARBA00022801"/>
    </source>
</evidence>
<feature type="domain" description="Alpha-L-arabinofuranosidase C-terminal" evidence="7">
    <location>
        <begin position="202"/>
        <end position="389"/>
    </location>
</feature>
<dbReference type="EnsemblProtists" id="EOD36648">
    <property type="protein sequence ID" value="EOD36648"/>
    <property type="gene ID" value="EMIHUDRAFT_226167"/>
</dbReference>
<dbReference type="EC" id="3.2.1.55" evidence="3"/>
<protein>
    <recommendedName>
        <fullName evidence="3">non-reducing end alpha-L-arabinofuranosidase</fullName>
        <ecNumber evidence="3">3.2.1.55</ecNumber>
    </recommendedName>
</protein>
<dbReference type="GO" id="GO:0046556">
    <property type="term" value="F:alpha-L-arabinofuranosidase activity"/>
    <property type="evidence" value="ECO:0007669"/>
    <property type="project" value="UniProtKB-EC"/>
</dbReference>
<dbReference type="PaxDb" id="2903-EOD36648"/>
<dbReference type="RefSeq" id="XP_005789077.1">
    <property type="nucleotide sequence ID" value="XM_005789020.1"/>
</dbReference>
<dbReference type="InterPro" id="IPR017853">
    <property type="entry name" value="GH"/>
</dbReference>
<evidence type="ECO:0000256" key="4">
    <source>
        <dbReference type="ARBA" id="ARBA00022729"/>
    </source>
</evidence>
<dbReference type="SUPFAM" id="SSF51011">
    <property type="entry name" value="Glycosyl hydrolase domain"/>
    <property type="match status" value="1"/>
</dbReference>
<dbReference type="HOGENOM" id="CLU_678700_0_0_1"/>
<dbReference type="InterPro" id="IPR010720">
    <property type="entry name" value="Alpha-L-AF_C"/>
</dbReference>
<dbReference type="Gene3D" id="3.20.20.80">
    <property type="entry name" value="Glycosidases"/>
    <property type="match status" value="1"/>
</dbReference>
<evidence type="ECO:0000313" key="8">
    <source>
        <dbReference type="EnsemblProtists" id="EOD36648"/>
    </source>
</evidence>
<dbReference type="Gene3D" id="2.60.40.1180">
    <property type="entry name" value="Golgi alpha-mannosidase II"/>
    <property type="match status" value="1"/>
</dbReference>
<dbReference type="eggNOG" id="ENOG502SFHU">
    <property type="taxonomic scope" value="Eukaryota"/>
</dbReference>
<evidence type="ECO:0000313" key="9">
    <source>
        <dbReference type="Proteomes" id="UP000013827"/>
    </source>
</evidence>
<dbReference type="SMART" id="SM00813">
    <property type="entry name" value="Alpha-L-AF_C"/>
    <property type="match status" value="1"/>
</dbReference>
<comment type="catalytic activity">
    <reaction evidence="1">
        <text>Hydrolysis of terminal non-reducing alpha-L-arabinofuranoside residues in alpha-L-arabinosides.</text>
        <dbReference type="EC" id="3.2.1.55"/>
    </reaction>
</comment>
<keyword evidence="9" id="KW-1185">Reference proteome</keyword>
<comment type="similarity">
    <text evidence="2">Belongs to the glycosyl hydrolase 51 family.</text>
</comment>
<dbReference type="PANTHER" id="PTHR31776">
    <property type="entry name" value="ALPHA-L-ARABINOFURANOSIDASE 1"/>
    <property type="match status" value="1"/>
</dbReference>
<keyword evidence="6" id="KW-0325">Glycoprotein</keyword>
<name>A0A0D3KLL3_EMIH1</name>
<evidence type="ECO:0000256" key="3">
    <source>
        <dbReference type="ARBA" id="ARBA00012670"/>
    </source>
</evidence>
<dbReference type="SUPFAM" id="SSF51445">
    <property type="entry name" value="(Trans)glycosidases"/>
    <property type="match status" value="1"/>
</dbReference>
<evidence type="ECO:0000256" key="2">
    <source>
        <dbReference type="ARBA" id="ARBA00007186"/>
    </source>
</evidence>
<evidence type="ECO:0000259" key="7">
    <source>
        <dbReference type="SMART" id="SM00813"/>
    </source>
</evidence>
<evidence type="ECO:0000256" key="1">
    <source>
        <dbReference type="ARBA" id="ARBA00001462"/>
    </source>
</evidence>
<reference evidence="9" key="1">
    <citation type="journal article" date="2013" name="Nature">
        <title>Pan genome of the phytoplankton Emiliania underpins its global distribution.</title>
        <authorList>
            <person name="Read B.A."/>
            <person name="Kegel J."/>
            <person name="Klute M.J."/>
            <person name="Kuo A."/>
            <person name="Lefebvre S.C."/>
            <person name="Maumus F."/>
            <person name="Mayer C."/>
            <person name="Miller J."/>
            <person name="Monier A."/>
            <person name="Salamov A."/>
            <person name="Young J."/>
            <person name="Aguilar M."/>
            <person name="Claverie J.M."/>
            <person name="Frickenhaus S."/>
            <person name="Gonzalez K."/>
            <person name="Herman E.K."/>
            <person name="Lin Y.C."/>
            <person name="Napier J."/>
            <person name="Ogata H."/>
            <person name="Sarno A.F."/>
            <person name="Shmutz J."/>
            <person name="Schroeder D."/>
            <person name="de Vargas C."/>
            <person name="Verret F."/>
            <person name="von Dassow P."/>
            <person name="Valentin K."/>
            <person name="Van de Peer Y."/>
            <person name="Wheeler G."/>
            <person name="Dacks J.B."/>
            <person name="Delwiche C.F."/>
            <person name="Dyhrman S.T."/>
            <person name="Glockner G."/>
            <person name="John U."/>
            <person name="Richards T."/>
            <person name="Worden A.Z."/>
            <person name="Zhang X."/>
            <person name="Grigoriev I.V."/>
            <person name="Allen A.E."/>
            <person name="Bidle K."/>
            <person name="Borodovsky M."/>
            <person name="Bowler C."/>
            <person name="Brownlee C."/>
            <person name="Cock J.M."/>
            <person name="Elias M."/>
            <person name="Gladyshev V.N."/>
            <person name="Groth M."/>
            <person name="Guda C."/>
            <person name="Hadaegh A."/>
            <person name="Iglesias-Rodriguez M.D."/>
            <person name="Jenkins J."/>
            <person name="Jones B.M."/>
            <person name="Lawson T."/>
            <person name="Leese F."/>
            <person name="Lindquist E."/>
            <person name="Lobanov A."/>
            <person name="Lomsadze A."/>
            <person name="Malik S.B."/>
            <person name="Marsh M.E."/>
            <person name="Mackinder L."/>
            <person name="Mock T."/>
            <person name="Mueller-Roeber B."/>
            <person name="Pagarete A."/>
            <person name="Parker M."/>
            <person name="Probert I."/>
            <person name="Quesneville H."/>
            <person name="Raines C."/>
            <person name="Rensing S.A."/>
            <person name="Riano-Pachon D.M."/>
            <person name="Richier S."/>
            <person name="Rokitta S."/>
            <person name="Shiraiwa Y."/>
            <person name="Soanes D.M."/>
            <person name="van der Giezen M."/>
            <person name="Wahlund T.M."/>
            <person name="Williams B."/>
            <person name="Wilson W."/>
            <person name="Wolfe G."/>
            <person name="Wurch L.L."/>
        </authorList>
    </citation>
    <scope>NUCLEOTIDE SEQUENCE</scope>
</reference>
<dbReference type="InterPro" id="IPR055235">
    <property type="entry name" value="ASD1_cat"/>
</dbReference>
<reference evidence="8" key="2">
    <citation type="submission" date="2024-10" db="UniProtKB">
        <authorList>
            <consortium name="EnsemblProtists"/>
        </authorList>
    </citation>
    <scope>IDENTIFICATION</scope>
</reference>
<sequence>MLRAMGVTMLRSGGTVSQSFRWKDWRGPAWNRPSARHTWAAEVVAGWGPFEVVDMCNALGIEPVITLACESNSASDWADLVEYSWGDATTSWGQQRIADGHPAPYNVTAFELGNEEFNPHFVGQVAAMEKRAKALGGRVPPLRYMFPKRTGIPPKEMSAALKAGLDPSRILTDVHVGAGGGVAAAEALLARVPVAGFDQGVVNLETNAGTHDLQRALDEATDLLAWIHAQANASLARRLYGRAASFCSGGASQFDAWDQGLAFFLPNMTFLQPPGHVHQMLAEVGAPSLQLLDATWLRGVSPIASVALRTADAASLVLALVNPSDKQLAIRVEVSDGEFEEASPVRLRSLSSPNLTAFNSPAKPNAVTAIGSTTRVAAGTLSLTLPAQSFVVGVAKLGLGPVIHSH</sequence>
<dbReference type="AlphaFoldDB" id="A0A0D3KLL3"/>